<accession>A0A934US77</accession>
<comment type="caution">
    <text evidence="1">The sequence shown here is derived from an EMBL/GenBank/DDBJ whole genome shotgun (WGS) entry which is preliminary data.</text>
</comment>
<evidence type="ECO:0000313" key="2">
    <source>
        <dbReference type="Proteomes" id="UP000617041"/>
    </source>
</evidence>
<dbReference type="InterPro" id="IPR014845">
    <property type="entry name" value="GYD/TTHA1554"/>
</dbReference>
<reference evidence="1" key="1">
    <citation type="submission" date="2020-12" db="EMBL/GenBank/DDBJ databases">
        <title>Ramlibacter sp. nov., isolated from a freshwater alga, Cryptomonas.</title>
        <authorList>
            <person name="Kim H.M."/>
            <person name="Jeon C.O."/>
        </authorList>
    </citation>
    <scope>NUCLEOTIDE SEQUENCE</scope>
    <source>
        <strain evidence="1">CrO1</strain>
    </source>
</reference>
<keyword evidence="2" id="KW-1185">Reference proteome</keyword>
<protein>
    <submittedName>
        <fullName evidence="1">GYD domain-containing protein</fullName>
    </submittedName>
</protein>
<dbReference type="EMBL" id="JAEDAO010000001">
    <property type="protein sequence ID" value="MBK0393940.1"/>
    <property type="molecule type" value="Genomic_DNA"/>
</dbReference>
<dbReference type="Pfam" id="PF08734">
    <property type="entry name" value="GYD"/>
    <property type="match status" value="1"/>
</dbReference>
<sequence length="97" mass="10878">MATYITLGKFTEQGMRGIRETTSRADAVREQAKKAGIEMKSIHWTQGKYDMVVLWEAPDEKAFATFGLTIGKAGNVRFQTMRAFTRDEMGDILAKLG</sequence>
<evidence type="ECO:0000313" key="1">
    <source>
        <dbReference type="EMBL" id="MBK0393940.1"/>
    </source>
</evidence>
<dbReference type="AlphaFoldDB" id="A0A934US77"/>
<organism evidence="1 2">
    <name type="scientific">Ramlibacter algicola</name>
    <dbReference type="NCBI Taxonomy" id="2795217"/>
    <lineage>
        <taxon>Bacteria</taxon>
        <taxon>Pseudomonadati</taxon>
        <taxon>Pseudomonadota</taxon>
        <taxon>Betaproteobacteria</taxon>
        <taxon>Burkholderiales</taxon>
        <taxon>Comamonadaceae</taxon>
        <taxon>Ramlibacter</taxon>
    </lineage>
</organism>
<gene>
    <name evidence="1" type="ORF">I8E28_15170</name>
</gene>
<dbReference type="RefSeq" id="WP_200788899.1">
    <property type="nucleotide sequence ID" value="NZ_JAEDAO010000001.1"/>
</dbReference>
<name>A0A934US77_9BURK</name>
<proteinExistence type="predicted"/>
<dbReference type="Proteomes" id="UP000617041">
    <property type="component" value="Unassembled WGS sequence"/>
</dbReference>